<feature type="compositionally biased region" description="Low complexity" evidence="1">
    <location>
        <begin position="136"/>
        <end position="174"/>
    </location>
</feature>
<protein>
    <submittedName>
        <fullName evidence="2">Uncharacterized protein</fullName>
    </submittedName>
</protein>
<feature type="region of interest" description="Disordered" evidence="1">
    <location>
        <begin position="286"/>
        <end position="398"/>
    </location>
</feature>
<evidence type="ECO:0000313" key="3">
    <source>
        <dbReference type="Proteomes" id="UP000265916"/>
    </source>
</evidence>
<gene>
    <name evidence="2" type="ORF">CKF58_00630</name>
</gene>
<keyword evidence="3" id="KW-1185">Reference proteome</keyword>
<feature type="compositionally biased region" description="Low complexity" evidence="1">
    <location>
        <begin position="350"/>
        <end position="384"/>
    </location>
</feature>
<accession>A0A3A1YU87</accession>
<dbReference type="Proteomes" id="UP000265916">
    <property type="component" value="Unassembled WGS sequence"/>
</dbReference>
<evidence type="ECO:0000313" key="2">
    <source>
        <dbReference type="EMBL" id="RIY40440.1"/>
    </source>
</evidence>
<dbReference type="AlphaFoldDB" id="A0A3A1YU87"/>
<proteinExistence type="predicted"/>
<reference evidence="2 3" key="1">
    <citation type="submission" date="2017-08" db="EMBL/GenBank/DDBJ databases">
        <title>Reclassification of Bisgaard taxon 37 and 44.</title>
        <authorList>
            <person name="Christensen H."/>
        </authorList>
    </citation>
    <scope>NUCLEOTIDE SEQUENCE [LARGE SCALE GENOMIC DNA]</scope>
    <source>
        <strain evidence="2 3">111</strain>
    </source>
</reference>
<dbReference type="RefSeq" id="WP_119530060.1">
    <property type="nucleotide sequence ID" value="NZ_JBHSSP010000022.1"/>
</dbReference>
<comment type="caution">
    <text evidence="2">The sequence shown here is derived from an EMBL/GenBank/DDBJ whole genome shotgun (WGS) entry which is preliminary data.</text>
</comment>
<name>A0A3A1YU87_9GAMM</name>
<feature type="compositionally biased region" description="Polar residues" evidence="1">
    <location>
        <begin position="126"/>
        <end position="135"/>
    </location>
</feature>
<feature type="compositionally biased region" description="Low complexity" evidence="1">
    <location>
        <begin position="305"/>
        <end position="335"/>
    </location>
</feature>
<dbReference type="EMBL" id="NRJG01000010">
    <property type="protein sequence ID" value="RIY40440.1"/>
    <property type="molecule type" value="Genomic_DNA"/>
</dbReference>
<sequence length="598" mass="63933">MKLKFPLSSKQNLTANSASKSKVQRTLKLSSLSLLIGGLALSLTACKTLENSQPQVTKTVQLNPTTATKLYQQHNKQLPQLKTTTTPKVALSPINHKNIPLTVPTGTNTTLDDKAPATLPSDGKVINSSNASTTKSQQASPNNQATQANATNKSQTSTDTSSNNVETTTATTNAATSTATTANIATTDTSKAATTATAPLDANAAQEQTAVDPVGDASSNTAPANREEELIAQSNEQTPVVDLDITSTTVLPAVKLSESQINSQATYVAQVRQLALQAHNLANAEKEKQAAASGEQSTIENKVEQTASQTPAQQSSDKVNSSSSQATTNQTTVTSEKATEQASQTPTDKAVASDTNNSNVSDNSASSDTSNSVSSSTSSDANSSIEADPGQANASASEQAYLQQAIKQLGGYSPELQALNKQYAGDPHVRMLLIKQKIKDNGVTLSNKTRFAAYNDSLPVVNTKISNLPVAKQADLIKYIFLNNAELISQDFSYFSRLNIVEFFSSILGKDIAAQYYPNLYYNRLLTNKEQEEVLKATLDPQKQRVIAQKVFQECHNFNAYQMITLGLQSPLLELAIKLNAQGREFCAAYGQYFAKDK</sequence>
<evidence type="ECO:0000256" key="1">
    <source>
        <dbReference type="SAM" id="MobiDB-lite"/>
    </source>
</evidence>
<feature type="region of interest" description="Disordered" evidence="1">
    <location>
        <begin position="92"/>
        <end position="174"/>
    </location>
</feature>
<organism evidence="2 3">
    <name type="scientific">Psittacicella hinzii</name>
    <dbReference type="NCBI Taxonomy" id="2028575"/>
    <lineage>
        <taxon>Bacteria</taxon>
        <taxon>Pseudomonadati</taxon>
        <taxon>Pseudomonadota</taxon>
        <taxon>Gammaproteobacteria</taxon>
        <taxon>Pasteurellales</taxon>
        <taxon>Psittacicellaceae</taxon>
        <taxon>Psittacicella</taxon>
    </lineage>
</organism>